<comment type="similarity">
    <text evidence="1">Belongs to the hcp beta-lactamase family.</text>
</comment>
<dbReference type="PANTHER" id="PTHR13891:SF1">
    <property type="entry name" value="CYTOCHROME C OXIDASE ASSEMBLY FACTOR 7"/>
    <property type="match status" value="1"/>
</dbReference>
<feature type="signal peptide" evidence="4">
    <location>
        <begin position="1"/>
        <end position="23"/>
    </location>
</feature>
<keyword evidence="3" id="KW-0175">Coiled coil</keyword>
<dbReference type="InterPro" id="IPR011990">
    <property type="entry name" value="TPR-like_helical_dom_sf"/>
</dbReference>
<keyword evidence="6" id="KW-1185">Reference proteome</keyword>
<evidence type="ECO:0000256" key="4">
    <source>
        <dbReference type="SAM" id="SignalP"/>
    </source>
</evidence>
<comment type="caution">
    <text evidence="5">The sequence shown here is derived from an EMBL/GenBank/DDBJ whole genome shotgun (WGS) entry which is preliminary data.</text>
</comment>
<evidence type="ECO:0000313" key="5">
    <source>
        <dbReference type="EMBL" id="MFC6196982.1"/>
    </source>
</evidence>
<dbReference type="Gene3D" id="1.25.40.10">
    <property type="entry name" value="Tetratricopeptide repeat domain"/>
    <property type="match status" value="1"/>
</dbReference>
<dbReference type="RefSeq" id="WP_377375148.1">
    <property type="nucleotide sequence ID" value="NZ_JBHSSW010000003.1"/>
</dbReference>
<name>A0ABW1S6F3_9PROT</name>
<protein>
    <submittedName>
        <fullName evidence="5">Tetratricopeptide repeat protein</fullName>
    </submittedName>
</protein>
<keyword evidence="4" id="KW-0732">Signal</keyword>
<gene>
    <name evidence="5" type="ORF">ACFQDM_02780</name>
</gene>
<dbReference type="InterPro" id="IPR006597">
    <property type="entry name" value="Sel1-like"/>
</dbReference>
<dbReference type="Pfam" id="PF08238">
    <property type="entry name" value="Sel1"/>
    <property type="match status" value="4"/>
</dbReference>
<evidence type="ECO:0000256" key="2">
    <source>
        <dbReference type="ARBA" id="ARBA00022737"/>
    </source>
</evidence>
<dbReference type="Proteomes" id="UP001596303">
    <property type="component" value="Unassembled WGS sequence"/>
</dbReference>
<proteinExistence type="inferred from homology"/>
<accession>A0ABW1S6F3</accession>
<reference evidence="6" key="1">
    <citation type="journal article" date="2019" name="Int. J. Syst. Evol. Microbiol.">
        <title>The Global Catalogue of Microorganisms (GCM) 10K type strain sequencing project: providing services to taxonomists for standard genome sequencing and annotation.</title>
        <authorList>
            <consortium name="The Broad Institute Genomics Platform"/>
            <consortium name="The Broad Institute Genome Sequencing Center for Infectious Disease"/>
            <person name="Wu L."/>
            <person name="Ma J."/>
        </authorList>
    </citation>
    <scope>NUCLEOTIDE SEQUENCE [LARGE SCALE GENOMIC DNA]</scope>
    <source>
        <strain evidence="6">CGMCC-1.15741</strain>
    </source>
</reference>
<evidence type="ECO:0000256" key="3">
    <source>
        <dbReference type="SAM" id="Coils"/>
    </source>
</evidence>
<dbReference type="InterPro" id="IPR040239">
    <property type="entry name" value="HcpB-like"/>
</dbReference>
<dbReference type="SMART" id="SM00671">
    <property type="entry name" value="SEL1"/>
    <property type="match status" value="4"/>
</dbReference>
<dbReference type="EMBL" id="JBHSSW010000003">
    <property type="protein sequence ID" value="MFC6196982.1"/>
    <property type="molecule type" value="Genomic_DNA"/>
</dbReference>
<dbReference type="PANTHER" id="PTHR13891">
    <property type="entry name" value="CYTOCHROME C OXIDASE ASSEMBLY FACTOR 7"/>
    <property type="match status" value="1"/>
</dbReference>
<feature type="chain" id="PRO_5045142591" evidence="4">
    <location>
        <begin position="24"/>
        <end position="271"/>
    </location>
</feature>
<feature type="coiled-coil region" evidence="3">
    <location>
        <begin position="16"/>
        <end position="43"/>
    </location>
</feature>
<sequence length="271" mass="29397">MLKFALPLIALAQLSLGGLSALAQQAERSMEELEQDCMEGDAEACGFVGYYYAREVTPSTDETDELSTAYYFAGCTTGDFYSCAGLGEAYLEGRGIDQDRIQALDLLDVACDEGILGACEISGYEYANGDPDNPDFRLAYERMSMACSDTRPRACGELGRFMFNGQGTSRDLEGGMDLLEQACDGGYGESCKNLSLIYGGDYNKPEDMRTAFTYAQMGCEVGHADSCERAGDIARHGNLILDENSTAVMARYYDMACEGGLWTACAKLESE</sequence>
<evidence type="ECO:0000313" key="6">
    <source>
        <dbReference type="Proteomes" id="UP001596303"/>
    </source>
</evidence>
<keyword evidence="2" id="KW-0677">Repeat</keyword>
<organism evidence="5 6">
    <name type="scientific">Ponticaulis profundi</name>
    <dbReference type="NCBI Taxonomy" id="2665222"/>
    <lineage>
        <taxon>Bacteria</taxon>
        <taxon>Pseudomonadati</taxon>
        <taxon>Pseudomonadota</taxon>
        <taxon>Alphaproteobacteria</taxon>
        <taxon>Hyphomonadales</taxon>
        <taxon>Hyphomonadaceae</taxon>
        <taxon>Ponticaulis</taxon>
    </lineage>
</organism>
<dbReference type="SUPFAM" id="SSF81901">
    <property type="entry name" value="HCP-like"/>
    <property type="match status" value="1"/>
</dbReference>
<evidence type="ECO:0000256" key="1">
    <source>
        <dbReference type="ARBA" id="ARBA00008486"/>
    </source>
</evidence>